<comment type="caution">
    <text evidence="9">The sequence shown here is derived from an EMBL/GenBank/DDBJ whole genome shotgun (WGS) entry which is preliminary data.</text>
</comment>
<feature type="transmembrane region" description="Helical" evidence="7">
    <location>
        <begin position="45"/>
        <end position="68"/>
    </location>
</feature>
<feature type="domain" description="Rhodopsin" evidence="8">
    <location>
        <begin position="29"/>
        <end position="267"/>
    </location>
</feature>
<dbReference type="EMBL" id="JAADYS010001106">
    <property type="protein sequence ID" value="KAF4465042.1"/>
    <property type="molecule type" value="Genomic_DNA"/>
</dbReference>
<evidence type="ECO:0000256" key="5">
    <source>
        <dbReference type="ARBA" id="ARBA00038359"/>
    </source>
</evidence>
<gene>
    <name evidence="9" type="ORF">FALBO_8122</name>
</gene>
<feature type="compositionally biased region" description="Basic and acidic residues" evidence="6">
    <location>
        <begin position="322"/>
        <end position="332"/>
    </location>
</feature>
<dbReference type="InterPro" id="IPR052337">
    <property type="entry name" value="SAT4-like"/>
</dbReference>
<reference evidence="9 10" key="1">
    <citation type="submission" date="2020-01" db="EMBL/GenBank/DDBJ databases">
        <title>Identification and distribution of gene clusters putatively required for synthesis of sphingolipid metabolism inhibitors in phylogenetically diverse species of the filamentous fungus Fusarium.</title>
        <authorList>
            <person name="Kim H.-S."/>
            <person name="Busman M."/>
            <person name="Brown D.W."/>
            <person name="Divon H."/>
            <person name="Uhlig S."/>
            <person name="Proctor R.H."/>
        </authorList>
    </citation>
    <scope>NUCLEOTIDE SEQUENCE [LARGE SCALE GENOMIC DNA]</scope>
    <source>
        <strain evidence="9 10">NRRL 20459</strain>
    </source>
</reference>
<dbReference type="PANTHER" id="PTHR33048">
    <property type="entry name" value="PTH11-LIKE INTEGRAL MEMBRANE PROTEIN (AFU_ORTHOLOGUE AFUA_5G11245)"/>
    <property type="match status" value="1"/>
</dbReference>
<feature type="compositionally biased region" description="Polar residues" evidence="6">
    <location>
        <begin position="368"/>
        <end position="378"/>
    </location>
</feature>
<comment type="similarity">
    <text evidence="5">Belongs to the SAT4 family.</text>
</comment>
<evidence type="ECO:0000259" key="8">
    <source>
        <dbReference type="Pfam" id="PF20684"/>
    </source>
</evidence>
<comment type="subcellular location">
    <subcellularLocation>
        <location evidence="1">Membrane</location>
        <topology evidence="1">Multi-pass membrane protein</topology>
    </subcellularLocation>
</comment>
<sequence>MASDIPNRGPELMGVNITFLVTALISMALRCYVRTIMVKAFGSDDWLMLVGTVFFILYNSFSTAGVTYGTGRHHSDLSDEQIHKAMMCWWFCYLWYACAMISTKISIGWFLLRVTTSKIHRWVIYIAMASTAFSGTVFFFVTLFQCSPISFFWNKDQDGKCVNVEVIIALATLYSVTAVISDFVFAILPGLIVWKLQLHKKTKVMLIPLLMMGCVASSAVIARFPFLPKFREPDFLWNTLDIAIWSTIEQGLAITAGSLATLRPLIKLAAFRMGFTSKAISRGPSDYGFSSPRTPMPGGDPYFSGRQGYSLSSVGRDNVIEAKRNDKQEDKPLPNPRSPGEFRVVIKREINVTSIERNESEEELRSPQPWNSNNSPGR</sequence>
<evidence type="ECO:0000313" key="9">
    <source>
        <dbReference type="EMBL" id="KAF4465042.1"/>
    </source>
</evidence>
<evidence type="ECO:0000256" key="4">
    <source>
        <dbReference type="ARBA" id="ARBA00023136"/>
    </source>
</evidence>
<feature type="region of interest" description="Disordered" evidence="6">
    <location>
        <begin position="322"/>
        <end position="378"/>
    </location>
</feature>
<dbReference type="Pfam" id="PF20684">
    <property type="entry name" value="Fung_rhodopsin"/>
    <property type="match status" value="1"/>
</dbReference>
<dbReference type="InterPro" id="IPR049326">
    <property type="entry name" value="Rhodopsin_dom_fungi"/>
</dbReference>
<keyword evidence="2 7" id="KW-0812">Transmembrane</keyword>
<accession>A0A8H4LBI0</accession>
<dbReference type="PANTHER" id="PTHR33048:SF96">
    <property type="entry name" value="INTEGRAL MEMBRANE PROTEIN"/>
    <property type="match status" value="1"/>
</dbReference>
<organism evidence="9 10">
    <name type="scientific">Fusarium albosuccineum</name>
    <dbReference type="NCBI Taxonomy" id="1237068"/>
    <lineage>
        <taxon>Eukaryota</taxon>
        <taxon>Fungi</taxon>
        <taxon>Dikarya</taxon>
        <taxon>Ascomycota</taxon>
        <taxon>Pezizomycotina</taxon>
        <taxon>Sordariomycetes</taxon>
        <taxon>Hypocreomycetidae</taxon>
        <taxon>Hypocreales</taxon>
        <taxon>Nectriaceae</taxon>
        <taxon>Fusarium</taxon>
        <taxon>Fusarium decemcellulare species complex</taxon>
    </lineage>
</organism>
<evidence type="ECO:0000256" key="7">
    <source>
        <dbReference type="SAM" id="Phobius"/>
    </source>
</evidence>
<keyword evidence="3 7" id="KW-1133">Transmembrane helix</keyword>
<evidence type="ECO:0000256" key="3">
    <source>
        <dbReference type="ARBA" id="ARBA00022989"/>
    </source>
</evidence>
<dbReference type="AlphaFoldDB" id="A0A8H4LBI0"/>
<name>A0A8H4LBI0_9HYPO</name>
<feature type="transmembrane region" description="Helical" evidence="7">
    <location>
        <begin position="204"/>
        <end position="222"/>
    </location>
</feature>
<dbReference type="GO" id="GO:0016020">
    <property type="term" value="C:membrane"/>
    <property type="evidence" value="ECO:0007669"/>
    <property type="project" value="UniProtKB-SubCell"/>
</dbReference>
<evidence type="ECO:0000256" key="1">
    <source>
        <dbReference type="ARBA" id="ARBA00004141"/>
    </source>
</evidence>
<feature type="transmembrane region" description="Helical" evidence="7">
    <location>
        <begin position="164"/>
        <end position="192"/>
    </location>
</feature>
<evidence type="ECO:0000256" key="2">
    <source>
        <dbReference type="ARBA" id="ARBA00022692"/>
    </source>
</evidence>
<evidence type="ECO:0000313" key="10">
    <source>
        <dbReference type="Proteomes" id="UP000554235"/>
    </source>
</evidence>
<dbReference type="Proteomes" id="UP000554235">
    <property type="component" value="Unassembled WGS sequence"/>
</dbReference>
<feature type="transmembrane region" description="Helical" evidence="7">
    <location>
        <begin position="123"/>
        <end position="144"/>
    </location>
</feature>
<feature type="transmembrane region" description="Helical" evidence="7">
    <location>
        <begin position="88"/>
        <end position="111"/>
    </location>
</feature>
<dbReference type="OrthoDB" id="3936451at2759"/>
<keyword evidence="10" id="KW-1185">Reference proteome</keyword>
<evidence type="ECO:0000256" key="6">
    <source>
        <dbReference type="SAM" id="MobiDB-lite"/>
    </source>
</evidence>
<proteinExistence type="inferred from homology"/>
<protein>
    <submittedName>
        <fullName evidence="9">Integral membrane PTH11</fullName>
    </submittedName>
</protein>
<feature type="transmembrane region" description="Helical" evidence="7">
    <location>
        <begin position="12"/>
        <end position="33"/>
    </location>
</feature>
<keyword evidence="4 7" id="KW-0472">Membrane</keyword>